<feature type="region of interest" description="Disordered" evidence="1">
    <location>
        <begin position="1"/>
        <end position="20"/>
    </location>
</feature>
<comment type="caution">
    <text evidence="2">The sequence shown here is derived from an EMBL/GenBank/DDBJ whole genome shotgun (WGS) entry which is preliminary data.</text>
</comment>
<dbReference type="AlphaFoldDB" id="A0AAV9Y214"/>
<gene>
    <name evidence="2" type="ORF">RS030_111874</name>
</gene>
<evidence type="ECO:0000313" key="3">
    <source>
        <dbReference type="Proteomes" id="UP001311799"/>
    </source>
</evidence>
<name>A0AAV9Y214_9CRYT</name>
<evidence type="ECO:0000256" key="1">
    <source>
        <dbReference type="SAM" id="MobiDB-lite"/>
    </source>
</evidence>
<organism evidence="2 3">
    <name type="scientific">Cryptosporidium xiaoi</name>
    <dbReference type="NCBI Taxonomy" id="659607"/>
    <lineage>
        <taxon>Eukaryota</taxon>
        <taxon>Sar</taxon>
        <taxon>Alveolata</taxon>
        <taxon>Apicomplexa</taxon>
        <taxon>Conoidasida</taxon>
        <taxon>Coccidia</taxon>
        <taxon>Eucoccidiorida</taxon>
        <taxon>Eimeriorina</taxon>
        <taxon>Cryptosporidiidae</taxon>
        <taxon>Cryptosporidium</taxon>
    </lineage>
</organism>
<keyword evidence="3" id="KW-1185">Reference proteome</keyword>
<feature type="region of interest" description="Disordered" evidence="1">
    <location>
        <begin position="167"/>
        <end position="197"/>
    </location>
</feature>
<dbReference type="Proteomes" id="UP001311799">
    <property type="component" value="Unassembled WGS sequence"/>
</dbReference>
<dbReference type="EMBL" id="JAWDEY010000002">
    <property type="protein sequence ID" value="KAK6590867.1"/>
    <property type="molecule type" value="Genomic_DNA"/>
</dbReference>
<feature type="compositionally biased region" description="Polar residues" evidence="1">
    <location>
        <begin position="1"/>
        <end position="18"/>
    </location>
</feature>
<accession>A0AAV9Y214</accession>
<evidence type="ECO:0000313" key="2">
    <source>
        <dbReference type="EMBL" id="KAK6590867.1"/>
    </source>
</evidence>
<feature type="compositionally biased region" description="Polar residues" evidence="1">
    <location>
        <begin position="167"/>
        <end position="180"/>
    </location>
</feature>
<evidence type="ECO:0008006" key="4">
    <source>
        <dbReference type="Google" id="ProtNLM"/>
    </source>
</evidence>
<sequence length="476" mass="55246">MTFDNKNNAISDSNSNDPSVEIDAIKSENVKNKCYKINNTVLGDDGRINDLANKKMDDNRVNIKETNNKDKFTTGFTKLVKEKKRNNIENDNNKELKLRGKNMKMKEVTNNSNNFDLFKSKTKDNVNKNIMKSKNGHELDFTRDIQSIKSSNIKSLKVNNVYSKSENNIQDDTTSTSFSAADNDRSNKNFKQKRKNSVITDVKNDYHKNVNSSNDKCCELSNVMDYSNNNDTKEYMTKDCWKNKAKTMSLKLGDITKNEFKTNINTEKVQNDKKNNKLSTLYIENSECNTITKIVKDRSKNKKNIINNNNNSADMSNDLLISNIFNWLKERQSLAIKWLNNNGKCHKIAEKQSEYYLYGNTGGFNKNKNYWKIVKNKNRNNIIYNCNVNYQKPYSSNTNNTSYYAARNKYYKRGNNSKLSSNDRNNITLNYSDYPQINGSLYLHNNTKQKQKQKIINNGNKEFEYKNKKRTNGSID</sequence>
<reference evidence="2 3" key="1">
    <citation type="submission" date="2023-10" db="EMBL/GenBank/DDBJ databases">
        <title>Comparative genomics analysis reveals potential genetic determinants of host preference in Cryptosporidium xiaoi.</title>
        <authorList>
            <person name="Xiao L."/>
            <person name="Li J."/>
        </authorList>
    </citation>
    <scope>NUCLEOTIDE SEQUENCE [LARGE SCALE GENOMIC DNA]</scope>
    <source>
        <strain evidence="2 3">52996</strain>
    </source>
</reference>
<protein>
    <recommendedName>
        <fullName evidence="4">Homeobox-containing protein</fullName>
    </recommendedName>
</protein>
<proteinExistence type="predicted"/>